<feature type="transmembrane region" description="Helical" evidence="1">
    <location>
        <begin position="113"/>
        <end position="134"/>
    </location>
</feature>
<name>A0A2N8RFM3_STUST</name>
<protein>
    <submittedName>
        <fullName evidence="2">Uncharacterized protein</fullName>
    </submittedName>
</protein>
<evidence type="ECO:0000313" key="2">
    <source>
        <dbReference type="EMBL" id="PNF59877.1"/>
    </source>
</evidence>
<feature type="transmembrane region" description="Helical" evidence="1">
    <location>
        <begin position="15"/>
        <end position="34"/>
    </location>
</feature>
<evidence type="ECO:0000256" key="1">
    <source>
        <dbReference type="SAM" id="Phobius"/>
    </source>
</evidence>
<reference evidence="2 3" key="1">
    <citation type="submission" date="2018-01" db="EMBL/GenBank/DDBJ databases">
        <title>Denitrification phenotypes of diverse strains of Pseudomonas stutzeri.</title>
        <authorList>
            <person name="Milligan D.A."/>
            <person name="Bergaust L."/>
            <person name="Bakken L.R."/>
            <person name="Frostegard A."/>
        </authorList>
    </citation>
    <scope>NUCLEOTIDE SEQUENCE [LARGE SCALE GENOMIC DNA]</scope>
    <source>
        <strain evidence="2 3">CCUG 44592</strain>
    </source>
</reference>
<accession>A0A2N8RFM3</accession>
<keyword evidence="1" id="KW-0472">Membrane</keyword>
<dbReference type="AlphaFoldDB" id="A0A2N8RFM3"/>
<dbReference type="RefSeq" id="WP_102820339.1">
    <property type="nucleotide sequence ID" value="NZ_JAMOHR010000006.1"/>
</dbReference>
<dbReference type="Proteomes" id="UP000236003">
    <property type="component" value="Unassembled WGS sequence"/>
</dbReference>
<dbReference type="EMBL" id="POUM01000006">
    <property type="protein sequence ID" value="PNF59877.1"/>
    <property type="molecule type" value="Genomic_DNA"/>
</dbReference>
<feature type="transmembrane region" description="Helical" evidence="1">
    <location>
        <begin position="80"/>
        <end position="107"/>
    </location>
</feature>
<organism evidence="2 3">
    <name type="scientific">Stutzerimonas stutzeri</name>
    <name type="common">Pseudomonas stutzeri</name>
    <dbReference type="NCBI Taxonomy" id="316"/>
    <lineage>
        <taxon>Bacteria</taxon>
        <taxon>Pseudomonadati</taxon>
        <taxon>Pseudomonadota</taxon>
        <taxon>Gammaproteobacteria</taxon>
        <taxon>Pseudomonadales</taxon>
        <taxon>Pseudomonadaceae</taxon>
        <taxon>Stutzerimonas</taxon>
    </lineage>
</organism>
<gene>
    <name evidence="2" type="ORF">CXK99_08625</name>
</gene>
<keyword evidence="1" id="KW-1133">Transmembrane helix</keyword>
<evidence type="ECO:0000313" key="3">
    <source>
        <dbReference type="Proteomes" id="UP000236003"/>
    </source>
</evidence>
<keyword evidence="1" id="KW-0812">Transmembrane</keyword>
<feature type="transmembrane region" description="Helical" evidence="1">
    <location>
        <begin position="46"/>
        <end position="68"/>
    </location>
</feature>
<sequence length="145" mass="16334">MSFIQDIRNLEHHQVLLGGFVFAATLAPGFLIIFHFKPELVETYDFLKIVLLSTALTVPLLLVNHMWISLIRLFPPQGGAFVGSLVLACVLTMGLFLNCLITAYFRGSTFKHFLIHLLSVAVATNLVIGAAWWLRQRRKSAPRRD</sequence>
<proteinExistence type="predicted"/>
<comment type="caution">
    <text evidence="2">The sequence shown here is derived from an EMBL/GenBank/DDBJ whole genome shotgun (WGS) entry which is preliminary data.</text>
</comment>